<evidence type="ECO:0000313" key="3">
    <source>
        <dbReference type="EMBL" id="CAH1990680.1"/>
    </source>
</evidence>
<evidence type="ECO:0000313" key="4">
    <source>
        <dbReference type="Proteomes" id="UP001152888"/>
    </source>
</evidence>
<dbReference type="OrthoDB" id="118951at2759"/>
<feature type="domain" description="Nose resistant-to-fluoxetine protein N-terminal" evidence="2">
    <location>
        <begin position="1"/>
        <end position="97"/>
    </location>
</feature>
<dbReference type="PANTHER" id="PTHR11161">
    <property type="entry name" value="O-ACYLTRANSFERASE"/>
    <property type="match status" value="1"/>
</dbReference>
<keyword evidence="4" id="KW-1185">Reference proteome</keyword>
<accession>A0A9P0L8D9</accession>
<dbReference type="EMBL" id="CAKOFQ010007095">
    <property type="protein sequence ID" value="CAH1990680.1"/>
    <property type="molecule type" value="Genomic_DNA"/>
</dbReference>
<feature type="transmembrane region" description="Helical" evidence="1">
    <location>
        <begin position="137"/>
        <end position="159"/>
    </location>
</feature>
<gene>
    <name evidence="3" type="ORF">ACAOBT_LOCUS19813</name>
</gene>
<keyword evidence="1" id="KW-0472">Membrane</keyword>
<protein>
    <recommendedName>
        <fullName evidence="2">Nose resistant-to-fluoxetine protein N-terminal domain-containing protein</fullName>
    </recommendedName>
</protein>
<dbReference type="InterPro" id="IPR052728">
    <property type="entry name" value="O2_lipid_transport_reg"/>
</dbReference>
<dbReference type="Proteomes" id="UP001152888">
    <property type="component" value="Unassembled WGS sequence"/>
</dbReference>
<feature type="non-terminal residue" evidence="3">
    <location>
        <position position="163"/>
    </location>
</feature>
<evidence type="ECO:0000259" key="2">
    <source>
        <dbReference type="Pfam" id="PF20146"/>
    </source>
</evidence>
<dbReference type="Pfam" id="PF20146">
    <property type="entry name" value="NRF"/>
    <property type="match status" value="1"/>
</dbReference>
<dbReference type="PANTHER" id="PTHR11161:SF0">
    <property type="entry name" value="O-ACYLTRANSFERASE LIKE PROTEIN"/>
    <property type="match status" value="1"/>
</dbReference>
<keyword evidence="1" id="KW-0812">Transmembrane</keyword>
<dbReference type="AlphaFoldDB" id="A0A9P0L8D9"/>
<organism evidence="3 4">
    <name type="scientific">Acanthoscelides obtectus</name>
    <name type="common">Bean weevil</name>
    <name type="synonym">Bruchus obtectus</name>
    <dbReference type="NCBI Taxonomy" id="200917"/>
    <lineage>
        <taxon>Eukaryota</taxon>
        <taxon>Metazoa</taxon>
        <taxon>Ecdysozoa</taxon>
        <taxon>Arthropoda</taxon>
        <taxon>Hexapoda</taxon>
        <taxon>Insecta</taxon>
        <taxon>Pterygota</taxon>
        <taxon>Neoptera</taxon>
        <taxon>Endopterygota</taxon>
        <taxon>Coleoptera</taxon>
        <taxon>Polyphaga</taxon>
        <taxon>Cucujiformia</taxon>
        <taxon>Chrysomeloidea</taxon>
        <taxon>Chrysomelidae</taxon>
        <taxon>Bruchinae</taxon>
        <taxon>Bruchini</taxon>
        <taxon>Acanthoscelides</taxon>
    </lineage>
</organism>
<name>A0A9P0L8D9_ACAOB</name>
<evidence type="ECO:0000256" key="1">
    <source>
        <dbReference type="SAM" id="Phobius"/>
    </source>
</evidence>
<sequence>FDSSSKVPAGVLDGNLFEYGAFRQCLNIHKNTKQGRPAIRGRHCSLKITPTETLFRIILGYRNVSAKRFNLLKKSVMEGVSLSWSVCVPDSCNARDILPHFNRSIQSLTEGLNLTVTLEDDQCFSWADLPHLDTMDYLYICLIGSIMVVCCIASVIDYVNQGK</sequence>
<reference evidence="3" key="1">
    <citation type="submission" date="2022-03" db="EMBL/GenBank/DDBJ databases">
        <authorList>
            <person name="Sayadi A."/>
        </authorList>
    </citation>
    <scope>NUCLEOTIDE SEQUENCE</scope>
</reference>
<dbReference type="InterPro" id="IPR006621">
    <property type="entry name" value="Nose-resist-to-fluoxetine_N"/>
</dbReference>
<proteinExistence type="predicted"/>
<keyword evidence="1" id="KW-1133">Transmembrane helix</keyword>
<comment type="caution">
    <text evidence="3">The sequence shown here is derived from an EMBL/GenBank/DDBJ whole genome shotgun (WGS) entry which is preliminary data.</text>
</comment>